<evidence type="ECO:0000313" key="2">
    <source>
        <dbReference type="EMBL" id="MFD0853583.1"/>
    </source>
</evidence>
<dbReference type="EMBL" id="JBHTIR010002289">
    <property type="protein sequence ID" value="MFD0853583.1"/>
    <property type="molecule type" value="Genomic_DNA"/>
</dbReference>
<name>A0ABW3CGX1_9ACTN</name>
<proteinExistence type="predicted"/>
<dbReference type="Gene3D" id="1.10.10.10">
    <property type="entry name" value="Winged helix-like DNA-binding domain superfamily/Winged helix DNA-binding domain"/>
    <property type="match status" value="1"/>
</dbReference>
<sequence>MPINPSPAVLRANRLLWHLARRPAESYSISELARMTGIPRASCDSVLQALADCGLVVRREPELRYALGDFCIALGDAAREANPVLHAAGREAEELARRLSACV</sequence>
<evidence type="ECO:0000259" key="1">
    <source>
        <dbReference type="PROSITE" id="PS51077"/>
    </source>
</evidence>
<protein>
    <submittedName>
        <fullName evidence="2">MarR family transcriptional regulator</fullName>
    </submittedName>
</protein>
<gene>
    <name evidence="2" type="ORF">ACFQ07_15205</name>
</gene>
<feature type="domain" description="HTH iclR-type" evidence="1">
    <location>
        <begin position="6"/>
        <end position="69"/>
    </location>
</feature>
<dbReference type="Proteomes" id="UP001597083">
    <property type="component" value="Unassembled WGS sequence"/>
</dbReference>
<dbReference type="PROSITE" id="PS51077">
    <property type="entry name" value="HTH_ICLR"/>
    <property type="match status" value="1"/>
</dbReference>
<dbReference type="Pfam" id="PF09339">
    <property type="entry name" value="HTH_IclR"/>
    <property type="match status" value="1"/>
</dbReference>
<reference evidence="3" key="1">
    <citation type="journal article" date="2019" name="Int. J. Syst. Evol. Microbiol.">
        <title>The Global Catalogue of Microorganisms (GCM) 10K type strain sequencing project: providing services to taxonomists for standard genome sequencing and annotation.</title>
        <authorList>
            <consortium name="The Broad Institute Genomics Platform"/>
            <consortium name="The Broad Institute Genome Sequencing Center for Infectious Disease"/>
            <person name="Wu L."/>
            <person name="Ma J."/>
        </authorList>
    </citation>
    <scope>NUCLEOTIDE SEQUENCE [LARGE SCALE GENOMIC DNA]</scope>
    <source>
        <strain evidence="3">JCM 31696</strain>
    </source>
</reference>
<accession>A0ABW3CGX1</accession>
<organism evidence="2 3">
    <name type="scientific">Actinomadura adrarensis</name>
    <dbReference type="NCBI Taxonomy" id="1819600"/>
    <lineage>
        <taxon>Bacteria</taxon>
        <taxon>Bacillati</taxon>
        <taxon>Actinomycetota</taxon>
        <taxon>Actinomycetes</taxon>
        <taxon>Streptosporangiales</taxon>
        <taxon>Thermomonosporaceae</taxon>
        <taxon>Actinomadura</taxon>
    </lineage>
</organism>
<dbReference type="InterPro" id="IPR036388">
    <property type="entry name" value="WH-like_DNA-bd_sf"/>
</dbReference>
<keyword evidence="3" id="KW-1185">Reference proteome</keyword>
<dbReference type="SUPFAM" id="SSF46785">
    <property type="entry name" value="Winged helix' DNA-binding domain"/>
    <property type="match status" value="1"/>
</dbReference>
<comment type="caution">
    <text evidence="2">The sequence shown here is derived from an EMBL/GenBank/DDBJ whole genome shotgun (WGS) entry which is preliminary data.</text>
</comment>
<dbReference type="InterPro" id="IPR036390">
    <property type="entry name" value="WH_DNA-bd_sf"/>
</dbReference>
<dbReference type="SMART" id="SM00346">
    <property type="entry name" value="HTH_ICLR"/>
    <property type="match status" value="1"/>
</dbReference>
<dbReference type="InterPro" id="IPR005471">
    <property type="entry name" value="Tscrpt_reg_IclR_N"/>
</dbReference>
<evidence type="ECO:0000313" key="3">
    <source>
        <dbReference type="Proteomes" id="UP001597083"/>
    </source>
</evidence>
<feature type="non-terminal residue" evidence="2">
    <location>
        <position position="103"/>
    </location>
</feature>